<dbReference type="Gene3D" id="1.25.40.20">
    <property type="entry name" value="Ankyrin repeat-containing domain"/>
    <property type="match status" value="2"/>
</dbReference>
<dbReference type="OrthoDB" id="4835044at2759"/>
<keyword evidence="3" id="KW-1185">Reference proteome</keyword>
<dbReference type="InParanoid" id="A0A7J6J3C3"/>
<comment type="caution">
    <text evidence="2">The sequence shown here is derived from an EMBL/GenBank/DDBJ whole genome shotgun (WGS) entry which is preliminary data.</text>
</comment>
<reference evidence="2 3" key="1">
    <citation type="submission" date="2012-08" db="EMBL/GenBank/DDBJ databases">
        <authorList>
            <person name="Gan P.H.P."/>
            <person name="Ikeda K."/>
            <person name="Irieda H."/>
            <person name="Narusaka M."/>
            <person name="O'Connell R.J."/>
            <person name="Narusaka Y."/>
            <person name="Takano Y."/>
            <person name="Kubo Y."/>
            <person name="Shirasu K."/>
        </authorList>
    </citation>
    <scope>NUCLEOTIDE SEQUENCE [LARGE SCALE GENOMIC DNA]</scope>
    <source>
        <strain evidence="2 3">Nara gc5</strain>
    </source>
</reference>
<protein>
    <recommendedName>
        <fullName evidence="4">Fungal N-terminal domain-containing protein</fullName>
    </recommendedName>
</protein>
<evidence type="ECO:0008006" key="4">
    <source>
        <dbReference type="Google" id="ProtNLM"/>
    </source>
</evidence>
<sequence>MEALGAAAAIAQFVKLSFEASELARSVVSSFRHAPAEILELETKLQRLHCLLTQVASMCDELPEAQTRLPLLPNHHIGVLSMGMQSILDSLMRLKSVVIVPVGGSYSVGDRLRWATLDKKKARNLLQEAQMANDELSIMLQILTTRLSFLNQDSLAALNIGQSFIIRSLDDIKGMLSIDLTQLTMRSQKAELLFSMCFKLLGHHILRFELQAQLLCRLWRFDPSLRASLTIVNVRPSDTPIFEACRNWNLQEVHYLLETGQAGINDTDGETGGLLEHVISGNQEVIYEPEFLKAGQVLLEYLVDQGCDPSITHARNDKALPAVLSAFSQGYKDATSTLVSHGADIVSFGNKVGGLFEVYGTNESQILWKFRLLQSMGYTDWKLDGSANNLLYGACWSNNADVSLFALEIAGLDPNQSGFLDRKPIGNAAQRRWIEGITILLQYGADVNVNDGAWNGPPLRRSMTSGIMTDTSHFLLLKGAEPGLKSTDGLSAWGNMMARQYDPSFGWYLEFSYLAFEGSVAHLLHHGSDPFEIFISEYDIFKGPHHITWFTQMGHLQGPDIARFRSYGMSRRKDRFEGRDAFRNGLPEDLVARLEMCDRSRSFGWTFRWNKDGQISWNQSCSSPSHVEVTGSDSYVDDEESLTGSSTGSVDAYSENEGSRYDGSSPYITKEGNFVAVWEHADSRAPDRTAPYLSEYLSPSFFTNATNFYRHTATLQGQRQLSRWPMVRALCDGLQHAGYRVEMDDDGDLWYDCDDGDRYFDARTEPAEDHDNWLVDFCPICKNPEKYGLGHILNIEKEAKEKVREYRRQVSEGKWRYYF</sequence>
<dbReference type="Proteomes" id="UP000011096">
    <property type="component" value="Unassembled WGS sequence"/>
</dbReference>
<dbReference type="RefSeq" id="XP_066008597.1">
    <property type="nucleotide sequence ID" value="XM_066151823.1"/>
</dbReference>
<dbReference type="EMBL" id="ANPB02000004">
    <property type="protein sequence ID" value="KAF4483713.1"/>
    <property type="molecule type" value="Genomic_DNA"/>
</dbReference>
<dbReference type="InterPro" id="IPR036770">
    <property type="entry name" value="Ankyrin_rpt-contain_sf"/>
</dbReference>
<evidence type="ECO:0000256" key="1">
    <source>
        <dbReference type="SAM" id="MobiDB-lite"/>
    </source>
</evidence>
<accession>A0A7J6J3C3</accession>
<evidence type="ECO:0000313" key="2">
    <source>
        <dbReference type="EMBL" id="KAF4483713.1"/>
    </source>
</evidence>
<reference evidence="2 3" key="2">
    <citation type="submission" date="2020-04" db="EMBL/GenBank/DDBJ databases">
        <title>Genome sequencing and assembly of multiple isolates from the Colletotrichum gloeosporioides species complex.</title>
        <authorList>
            <person name="Gan P."/>
            <person name="Shirasu K."/>
        </authorList>
    </citation>
    <scope>NUCLEOTIDE SEQUENCE [LARGE SCALE GENOMIC DNA]</scope>
    <source>
        <strain evidence="2 3">Nara gc5</strain>
    </source>
</reference>
<name>A0A7J6J3C3_COLFN</name>
<dbReference type="GeneID" id="43619768"/>
<evidence type="ECO:0000313" key="3">
    <source>
        <dbReference type="Proteomes" id="UP000011096"/>
    </source>
</evidence>
<dbReference type="AlphaFoldDB" id="A0A7J6J3C3"/>
<gene>
    <name evidence="2" type="ORF">CGGC5_v007223</name>
</gene>
<organism evidence="2 3">
    <name type="scientific">Colletotrichum fructicola (strain Nara gc5)</name>
    <name type="common">Anthracnose fungus</name>
    <name type="synonym">Colletotrichum gloeosporioides (strain Nara gc5)</name>
    <dbReference type="NCBI Taxonomy" id="1213859"/>
    <lineage>
        <taxon>Eukaryota</taxon>
        <taxon>Fungi</taxon>
        <taxon>Dikarya</taxon>
        <taxon>Ascomycota</taxon>
        <taxon>Pezizomycotina</taxon>
        <taxon>Sordariomycetes</taxon>
        <taxon>Hypocreomycetidae</taxon>
        <taxon>Glomerellales</taxon>
        <taxon>Glomerellaceae</taxon>
        <taxon>Colletotrichum</taxon>
        <taxon>Colletotrichum gloeosporioides species complex</taxon>
    </lineage>
</organism>
<proteinExistence type="predicted"/>
<dbReference type="SUPFAM" id="SSF48403">
    <property type="entry name" value="Ankyrin repeat"/>
    <property type="match status" value="1"/>
</dbReference>
<feature type="region of interest" description="Disordered" evidence="1">
    <location>
        <begin position="620"/>
        <end position="664"/>
    </location>
</feature>